<dbReference type="PANTHER" id="PTHR31747:SF17">
    <property type="entry name" value="PROTEIN LOL2"/>
    <property type="match status" value="1"/>
</dbReference>
<comment type="subcellular location">
    <subcellularLocation>
        <location evidence="1">Nucleus</location>
    </subcellularLocation>
</comment>
<accession>A0A0K9P2E1</accession>
<sequence length="248" mass="27332">MTKSLWVQICPPRGPIVVYRCSLLKSGKKVVMGGERERAMAGIRQLPGPEENPNSSPPQSPIEPPGWEKSVSYTVIVESIDSQQSRTQPGISGLEKKVSFPTEVDVVEIRHSKKPRSSKWDKMPSPPTDSQSLPPFLTTEQSPIKSQMKKPEPASVKAWSPTDCDVGQMVCGSCNELVSYPRWAKLVKCPCCETANVVFDEHEYGTVKCGKCCIWLMYPSVGAAALSVRCSTCRFVTEIGDQSMRPPL</sequence>
<feature type="region of interest" description="Disordered" evidence="3">
    <location>
        <begin position="111"/>
        <end position="152"/>
    </location>
</feature>
<dbReference type="Proteomes" id="UP000036987">
    <property type="component" value="Unassembled WGS sequence"/>
</dbReference>
<dbReference type="GO" id="GO:0005634">
    <property type="term" value="C:nucleus"/>
    <property type="evidence" value="ECO:0007669"/>
    <property type="project" value="UniProtKB-SubCell"/>
</dbReference>
<feature type="compositionally biased region" description="Pro residues" evidence="3">
    <location>
        <begin position="55"/>
        <end position="64"/>
    </location>
</feature>
<dbReference type="InterPro" id="IPR005735">
    <property type="entry name" value="Znf_LSD1"/>
</dbReference>
<feature type="domain" description="Zinc finger LSD1-type" evidence="4">
    <location>
        <begin position="171"/>
        <end position="194"/>
    </location>
</feature>
<evidence type="ECO:0000256" key="1">
    <source>
        <dbReference type="ARBA" id="ARBA00004123"/>
    </source>
</evidence>
<dbReference type="STRING" id="29655.A0A0K9P2E1"/>
<dbReference type="NCBIfam" id="TIGR01053">
    <property type="entry name" value="LSD1"/>
    <property type="match status" value="2"/>
</dbReference>
<dbReference type="InterPro" id="IPR040319">
    <property type="entry name" value="LSD1-like"/>
</dbReference>
<evidence type="ECO:0000259" key="4">
    <source>
        <dbReference type="Pfam" id="PF06943"/>
    </source>
</evidence>
<dbReference type="EMBL" id="LFYR01001270">
    <property type="protein sequence ID" value="KMZ63138.1"/>
    <property type="molecule type" value="Genomic_DNA"/>
</dbReference>
<evidence type="ECO:0000256" key="2">
    <source>
        <dbReference type="ARBA" id="ARBA00023242"/>
    </source>
</evidence>
<organism evidence="5 6">
    <name type="scientific">Zostera marina</name>
    <name type="common">Eelgrass</name>
    <dbReference type="NCBI Taxonomy" id="29655"/>
    <lineage>
        <taxon>Eukaryota</taxon>
        <taxon>Viridiplantae</taxon>
        <taxon>Streptophyta</taxon>
        <taxon>Embryophyta</taxon>
        <taxon>Tracheophyta</taxon>
        <taxon>Spermatophyta</taxon>
        <taxon>Magnoliopsida</taxon>
        <taxon>Liliopsida</taxon>
        <taxon>Zosteraceae</taxon>
        <taxon>Zostera</taxon>
    </lineage>
</organism>
<feature type="region of interest" description="Disordered" evidence="3">
    <location>
        <begin position="44"/>
        <end position="68"/>
    </location>
</feature>
<dbReference type="AlphaFoldDB" id="A0A0K9P2E1"/>
<gene>
    <name evidence="5" type="ORF">ZOSMA_425G00120</name>
</gene>
<evidence type="ECO:0000256" key="3">
    <source>
        <dbReference type="SAM" id="MobiDB-lite"/>
    </source>
</evidence>
<evidence type="ECO:0000313" key="6">
    <source>
        <dbReference type="Proteomes" id="UP000036987"/>
    </source>
</evidence>
<feature type="domain" description="Zinc finger LSD1-type" evidence="4">
    <location>
        <begin position="209"/>
        <end position="236"/>
    </location>
</feature>
<evidence type="ECO:0000313" key="5">
    <source>
        <dbReference type="EMBL" id="KMZ63138.1"/>
    </source>
</evidence>
<proteinExistence type="predicted"/>
<reference evidence="6" key="1">
    <citation type="journal article" date="2016" name="Nature">
        <title>The genome of the seagrass Zostera marina reveals angiosperm adaptation to the sea.</title>
        <authorList>
            <person name="Olsen J.L."/>
            <person name="Rouze P."/>
            <person name="Verhelst B."/>
            <person name="Lin Y.-C."/>
            <person name="Bayer T."/>
            <person name="Collen J."/>
            <person name="Dattolo E."/>
            <person name="De Paoli E."/>
            <person name="Dittami S."/>
            <person name="Maumus F."/>
            <person name="Michel G."/>
            <person name="Kersting A."/>
            <person name="Lauritano C."/>
            <person name="Lohaus R."/>
            <person name="Toepel M."/>
            <person name="Tonon T."/>
            <person name="Vanneste K."/>
            <person name="Amirebrahimi M."/>
            <person name="Brakel J."/>
            <person name="Bostroem C."/>
            <person name="Chovatia M."/>
            <person name="Grimwood J."/>
            <person name="Jenkins J.W."/>
            <person name="Jueterbock A."/>
            <person name="Mraz A."/>
            <person name="Stam W.T."/>
            <person name="Tice H."/>
            <person name="Bornberg-Bauer E."/>
            <person name="Green P.J."/>
            <person name="Pearson G.A."/>
            <person name="Procaccini G."/>
            <person name="Duarte C.M."/>
            <person name="Schmutz J."/>
            <person name="Reusch T.B.H."/>
            <person name="Van de Peer Y."/>
        </authorList>
    </citation>
    <scope>NUCLEOTIDE SEQUENCE [LARGE SCALE GENOMIC DNA]</scope>
    <source>
        <strain evidence="6">cv. Finnish</strain>
    </source>
</reference>
<dbReference type="OrthoDB" id="509329at2759"/>
<keyword evidence="6" id="KW-1185">Reference proteome</keyword>
<dbReference type="Pfam" id="PF06943">
    <property type="entry name" value="zf-LSD1"/>
    <property type="match status" value="2"/>
</dbReference>
<protein>
    <recommendedName>
        <fullName evidence="4">Zinc finger LSD1-type domain-containing protein</fullName>
    </recommendedName>
</protein>
<keyword evidence="2" id="KW-0539">Nucleus</keyword>
<dbReference type="PANTHER" id="PTHR31747">
    <property type="entry name" value="PROTEIN LSD1"/>
    <property type="match status" value="1"/>
</dbReference>
<comment type="caution">
    <text evidence="5">The sequence shown here is derived from an EMBL/GenBank/DDBJ whole genome shotgun (WGS) entry which is preliminary data.</text>
</comment>
<name>A0A0K9P2E1_ZOSMR</name>
<feature type="compositionally biased region" description="Polar residues" evidence="3">
    <location>
        <begin position="128"/>
        <end position="145"/>
    </location>
</feature>